<keyword evidence="1" id="KW-0812">Transmembrane</keyword>
<evidence type="ECO:0000256" key="1">
    <source>
        <dbReference type="SAM" id="Phobius"/>
    </source>
</evidence>
<organism evidence="2">
    <name type="scientific">Nothobranchius korthausae</name>
    <dbReference type="NCBI Taxonomy" id="1143690"/>
    <lineage>
        <taxon>Eukaryota</taxon>
        <taxon>Metazoa</taxon>
        <taxon>Chordata</taxon>
        <taxon>Craniata</taxon>
        <taxon>Vertebrata</taxon>
        <taxon>Euteleostomi</taxon>
        <taxon>Actinopterygii</taxon>
        <taxon>Neopterygii</taxon>
        <taxon>Teleostei</taxon>
        <taxon>Neoteleostei</taxon>
        <taxon>Acanthomorphata</taxon>
        <taxon>Ovalentaria</taxon>
        <taxon>Atherinomorphae</taxon>
        <taxon>Cyprinodontiformes</taxon>
        <taxon>Nothobranchiidae</taxon>
        <taxon>Nothobranchius</taxon>
    </lineage>
</organism>
<protein>
    <submittedName>
        <fullName evidence="2">Uncharacterized protein</fullName>
    </submittedName>
</protein>
<feature type="non-terminal residue" evidence="2">
    <location>
        <position position="1"/>
    </location>
</feature>
<dbReference type="EMBL" id="HAEC01003153">
    <property type="protein sequence ID" value="SBQ71230.1"/>
    <property type="molecule type" value="Transcribed_RNA"/>
</dbReference>
<feature type="transmembrane region" description="Helical" evidence="1">
    <location>
        <begin position="22"/>
        <end position="40"/>
    </location>
</feature>
<dbReference type="AlphaFoldDB" id="A0A1A8GHH1"/>
<keyword evidence="1" id="KW-1133">Transmembrane helix</keyword>
<sequence>KCYSKSACIAVSARMFGRSVSYFSRYVFSVILIEVCILGTKEKTREFIKLRAEMDHMITGAKYSAAVAWRLFWRKWASRGR</sequence>
<name>A0A1A8GHH1_9TELE</name>
<feature type="non-terminal residue" evidence="2">
    <location>
        <position position="81"/>
    </location>
</feature>
<proteinExistence type="predicted"/>
<reference evidence="2" key="2">
    <citation type="submission" date="2016-06" db="EMBL/GenBank/DDBJ databases">
        <title>The genome of a short-lived fish provides insights into sex chromosome evolution and the genetic control of aging.</title>
        <authorList>
            <person name="Reichwald K."/>
            <person name="Felder M."/>
            <person name="Petzold A."/>
            <person name="Koch P."/>
            <person name="Groth M."/>
            <person name="Platzer M."/>
        </authorList>
    </citation>
    <scope>NUCLEOTIDE SEQUENCE</scope>
    <source>
        <tissue evidence="2">Brain</tissue>
    </source>
</reference>
<reference evidence="2" key="1">
    <citation type="submission" date="2016-05" db="EMBL/GenBank/DDBJ databases">
        <authorList>
            <person name="Lavstsen T."/>
            <person name="Jespersen J.S."/>
        </authorList>
    </citation>
    <scope>NUCLEOTIDE SEQUENCE</scope>
    <source>
        <tissue evidence="2">Brain</tissue>
    </source>
</reference>
<evidence type="ECO:0000313" key="2">
    <source>
        <dbReference type="EMBL" id="SBQ71230.1"/>
    </source>
</evidence>
<keyword evidence="1" id="KW-0472">Membrane</keyword>
<accession>A0A1A8GHH1</accession>
<gene>
    <name evidence="2" type="primary">Nfu_g_1_012148</name>
</gene>